<reference evidence="2" key="1">
    <citation type="submission" date="2019-03" db="EMBL/GenBank/DDBJ databases">
        <authorList>
            <person name="Hao L."/>
        </authorList>
    </citation>
    <scope>NUCLEOTIDE SEQUENCE</scope>
</reference>
<keyword evidence="2" id="KW-0378">Hydrolase</keyword>
<evidence type="ECO:0000313" key="2">
    <source>
        <dbReference type="EMBL" id="VFU13426.1"/>
    </source>
</evidence>
<dbReference type="AlphaFoldDB" id="A0A485LXS1"/>
<proteinExistence type="predicted"/>
<name>A0A485LXS1_9ZZZZ</name>
<dbReference type="PROSITE" id="PS51257">
    <property type="entry name" value="PROKAR_LIPOPROTEIN"/>
    <property type="match status" value="1"/>
</dbReference>
<dbReference type="EC" id="3.5.4.9" evidence="2"/>
<feature type="domain" description="Cyclodeaminase/cyclohydrolase" evidence="1">
    <location>
        <begin position="8"/>
        <end position="187"/>
    </location>
</feature>
<sequence length="211" mass="22849">MGDFFNKSLREIIELSASSAPVPGGGSISAIVACLGATMTAMVCNLTAGKEKYRDVESLVREINNSLSSLLTKLENLVEEDMAEFQHFMTAYRLPRETEEQKAVREEALQRALRGSTEIPLEIARTCLMILQLTQQLAGIGNKMAISDAGVAATVTEAALNSVLLTASSNVPLIKDNGYAERVAAEITSLTAEAGQIKEKIMNVVRERMKN</sequence>
<dbReference type="EMBL" id="CAADRN010000131">
    <property type="protein sequence ID" value="VFU13426.1"/>
    <property type="molecule type" value="Genomic_DNA"/>
</dbReference>
<gene>
    <name evidence="2" type="primary">fchA</name>
    <name evidence="2" type="ORF">SCFA_2160008</name>
</gene>
<dbReference type="SUPFAM" id="SSF101262">
    <property type="entry name" value="Methenyltetrahydrofolate cyclohydrolase-like"/>
    <property type="match status" value="1"/>
</dbReference>
<protein>
    <submittedName>
        <fullName evidence="2">Methenyltetrahydrofolate cyclohydrolase</fullName>
        <ecNumber evidence="2">3.5.4.9</ecNumber>
    </submittedName>
</protein>
<accession>A0A485LXS1</accession>
<dbReference type="InterPro" id="IPR007044">
    <property type="entry name" value="Cyclodeamin/CycHdrlase"/>
</dbReference>
<dbReference type="GO" id="GO:0004477">
    <property type="term" value="F:methenyltetrahydrofolate cyclohydrolase activity"/>
    <property type="evidence" value="ECO:0007669"/>
    <property type="project" value="UniProtKB-EC"/>
</dbReference>
<dbReference type="InterPro" id="IPR036178">
    <property type="entry name" value="Formintransfe-cycloase-like_sf"/>
</dbReference>
<dbReference type="Gene3D" id="1.20.120.680">
    <property type="entry name" value="Formiminotetrahydrofolate cyclodeaminase monomer, up-and-down helical bundle"/>
    <property type="match status" value="1"/>
</dbReference>
<evidence type="ECO:0000259" key="1">
    <source>
        <dbReference type="Pfam" id="PF04961"/>
    </source>
</evidence>
<organism evidence="2">
    <name type="scientific">anaerobic digester metagenome</name>
    <dbReference type="NCBI Taxonomy" id="1263854"/>
    <lineage>
        <taxon>unclassified sequences</taxon>
        <taxon>metagenomes</taxon>
        <taxon>ecological metagenomes</taxon>
    </lineage>
</organism>
<dbReference type="Pfam" id="PF04961">
    <property type="entry name" value="FTCD_C"/>
    <property type="match status" value="1"/>
</dbReference>